<accession>A0A964E5X7</accession>
<dbReference type="EMBL" id="JAESVA010000010">
    <property type="protein sequence ID" value="MCB8882902.1"/>
    <property type="molecule type" value="Genomic_DNA"/>
</dbReference>
<organism evidence="1 2">
    <name type="scientific">Acidisoma cellulosilyticum</name>
    <dbReference type="NCBI Taxonomy" id="2802395"/>
    <lineage>
        <taxon>Bacteria</taxon>
        <taxon>Pseudomonadati</taxon>
        <taxon>Pseudomonadota</taxon>
        <taxon>Alphaproteobacteria</taxon>
        <taxon>Acetobacterales</taxon>
        <taxon>Acidocellaceae</taxon>
        <taxon>Acidisoma</taxon>
    </lineage>
</organism>
<comment type="caution">
    <text evidence="1">The sequence shown here is derived from an EMBL/GenBank/DDBJ whole genome shotgun (WGS) entry which is preliminary data.</text>
</comment>
<evidence type="ECO:0000313" key="1">
    <source>
        <dbReference type="EMBL" id="MCB8882902.1"/>
    </source>
</evidence>
<sequence>MAQKNAQKSASQPARAPQTQQPITLELVALLTPTPVQADKLSAAFGLDPVDFDSVCEATDEQFTLSAKALHPTVNETALKIHLQRIVGAFVGSAHGAATFYSNKVTVARELTMKLANEDRDEDRDGVSGFDSRAARAREFAAQSGLTAFALYAAASGAVHAFKELTGEEWKPYVAPTAPSRSVSAQATAAQMDALG</sequence>
<evidence type="ECO:0000313" key="2">
    <source>
        <dbReference type="Proteomes" id="UP000721844"/>
    </source>
</evidence>
<proteinExistence type="predicted"/>
<reference evidence="1 2" key="1">
    <citation type="journal article" date="2021" name="Microorganisms">
        <title>Acidisoma silvae sp. nov. and Acidisomacellulosilytica sp. nov., Two Acidophilic Bacteria Isolated from Decaying Wood, Hydrolyzing Cellulose and Producing Poly-3-hydroxybutyrate.</title>
        <authorList>
            <person name="Mieszkin S."/>
            <person name="Pouder E."/>
            <person name="Uroz S."/>
            <person name="Simon-Colin C."/>
            <person name="Alain K."/>
        </authorList>
    </citation>
    <scope>NUCLEOTIDE SEQUENCE [LARGE SCALE GENOMIC DNA]</scope>
    <source>
        <strain evidence="1 2">HW T5.17</strain>
    </source>
</reference>
<dbReference type="RefSeq" id="WP_227309560.1">
    <property type="nucleotide sequence ID" value="NZ_JAESVA010000010.1"/>
</dbReference>
<keyword evidence="2" id="KW-1185">Reference proteome</keyword>
<name>A0A964E5X7_9PROT</name>
<protein>
    <submittedName>
        <fullName evidence="1">Uncharacterized protein</fullName>
    </submittedName>
</protein>
<dbReference type="AlphaFoldDB" id="A0A964E5X7"/>
<dbReference type="Proteomes" id="UP000721844">
    <property type="component" value="Unassembled WGS sequence"/>
</dbReference>
<gene>
    <name evidence="1" type="ORF">ACELLULO517_21830</name>
</gene>